<dbReference type="Pfam" id="PF00753">
    <property type="entry name" value="Lactamase_B"/>
    <property type="match status" value="1"/>
</dbReference>
<evidence type="ECO:0000256" key="1">
    <source>
        <dbReference type="ARBA" id="ARBA00001947"/>
    </source>
</evidence>
<keyword evidence="3 6" id="KW-0378">Hydrolase</keyword>
<comment type="caution">
    <text evidence="6">The sequence shown here is derived from an EMBL/GenBank/DDBJ whole genome shotgun (WGS) entry which is preliminary data.</text>
</comment>
<proteinExistence type="predicted"/>
<dbReference type="InterPro" id="IPR036866">
    <property type="entry name" value="RibonucZ/Hydroxyglut_hydro"/>
</dbReference>
<protein>
    <submittedName>
        <fullName evidence="6">MBL fold metallo-hydrolase</fullName>
    </submittedName>
</protein>
<comment type="cofactor">
    <cofactor evidence="1">
        <name>Zn(2+)</name>
        <dbReference type="ChEBI" id="CHEBI:29105"/>
    </cofactor>
</comment>
<gene>
    <name evidence="6" type="ORF">H8S54_08975</name>
</gene>
<accession>A0A8I0ACF7</accession>
<evidence type="ECO:0000256" key="4">
    <source>
        <dbReference type="ARBA" id="ARBA00022833"/>
    </source>
</evidence>
<reference evidence="6 7" key="1">
    <citation type="submission" date="2020-08" db="EMBL/GenBank/DDBJ databases">
        <title>Genome public.</title>
        <authorList>
            <person name="Liu C."/>
            <person name="Sun Q."/>
        </authorList>
    </citation>
    <scope>NUCLEOTIDE SEQUENCE [LARGE SCALE GENOMIC DNA]</scope>
    <source>
        <strain evidence="6 7">BX17</strain>
    </source>
</reference>
<dbReference type="Gene3D" id="3.60.15.10">
    <property type="entry name" value="Ribonuclease Z/Hydroxyacylglutathione hydrolase-like"/>
    <property type="match status" value="1"/>
</dbReference>
<keyword evidence="7" id="KW-1185">Reference proteome</keyword>
<dbReference type="GO" id="GO:0016787">
    <property type="term" value="F:hydrolase activity"/>
    <property type="evidence" value="ECO:0007669"/>
    <property type="project" value="UniProtKB-KW"/>
</dbReference>
<sequence>MEENKNTARLFHVEIAQGIYLISDPEQGPTEDGKSLAPGNATANSYLIIGEEKALLFDLAVNSTELKTYAEKLAGKPVQLVLSHGHYDHAFYLNKYQDVWMNTKDEFLLKKGMLGFPPVEPCPIIHGLEAGDVIDLGGRELEVFHIPGHTPGSILLLDRKCRVLLSGDTCARRLLYGLHEQVSFEEFCASLENLKTADFDVMYSAHDRCAIPKEYLSHMMLLLKNEVPQTKNVVDLPGIGEMKCFFHGDIRTLDYFDIAFMEEPIKDISKIRLNVQ</sequence>
<feature type="domain" description="Metallo-beta-lactamase" evidence="5">
    <location>
        <begin position="42"/>
        <end position="206"/>
    </location>
</feature>
<dbReference type="SMART" id="SM00849">
    <property type="entry name" value="Lactamase_B"/>
    <property type="match status" value="1"/>
</dbReference>
<dbReference type="Proteomes" id="UP000652847">
    <property type="component" value="Unassembled WGS sequence"/>
</dbReference>
<dbReference type="GO" id="GO:0046872">
    <property type="term" value="F:metal ion binding"/>
    <property type="evidence" value="ECO:0007669"/>
    <property type="project" value="UniProtKB-KW"/>
</dbReference>
<dbReference type="EMBL" id="JACOOT010000020">
    <property type="protein sequence ID" value="MBC5651236.1"/>
    <property type="molecule type" value="Genomic_DNA"/>
</dbReference>
<name>A0A8I0ACF7_9FIRM</name>
<dbReference type="PANTHER" id="PTHR46233">
    <property type="entry name" value="HYDROXYACYLGLUTATHIONE HYDROLASE GLOC"/>
    <property type="match status" value="1"/>
</dbReference>
<evidence type="ECO:0000256" key="3">
    <source>
        <dbReference type="ARBA" id="ARBA00022801"/>
    </source>
</evidence>
<dbReference type="InterPro" id="IPR001279">
    <property type="entry name" value="Metallo-B-lactamas"/>
</dbReference>
<dbReference type="SUPFAM" id="SSF56281">
    <property type="entry name" value="Metallo-hydrolase/oxidoreductase"/>
    <property type="match status" value="1"/>
</dbReference>
<dbReference type="PANTHER" id="PTHR46233:SF3">
    <property type="entry name" value="HYDROXYACYLGLUTATHIONE HYDROLASE GLOC"/>
    <property type="match status" value="1"/>
</dbReference>
<evidence type="ECO:0000256" key="2">
    <source>
        <dbReference type="ARBA" id="ARBA00022723"/>
    </source>
</evidence>
<organism evidence="6 7">
    <name type="scientific">Blautia segnis</name>
    <dbReference type="NCBI Taxonomy" id="2763030"/>
    <lineage>
        <taxon>Bacteria</taxon>
        <taxon>Bacillati</taxon>
        <taxon>Bacillota</taxon>
        <taxon>Clostridia</taxon>
        <taxon>Lachnospirales</taxon>
        <taxon>Lachnospiraceae</taxon>
        <taxon>Blautia</taxon>
    </lineage>
</organism>
<evidence type="ECO:0000259" key="5">
    <source>
        <dbReference type="SMART" id="SM00849"/>
    </source>
</evidence>
<dbReference type="AlphaFoldDB" id="A0A8I0ACF7"/>
<keyword evidence="4" id="KW-0862">Zinc</keyword>
<keyword evidence="2" id="KW-0479">Metal-binding</keyword>
<dbReference type="RefSeq" id="WP_186901329.1">
    <property type="nucleotide sequence ID" value="NZ_JACOOT010000020.1"/>
</dbReference>
<dbReference type="InterPro" id="IPR051453">
    <property type="entry name" value="MBL_Glyoxalase_II"/>
</dbReference>
<evidence type="ECO:0000313" key="7">
    <source>
        <dbReference type="Proteomes" id="UP000652847"/>
    </source>
</evidence>
<evidence type="ECO:0000313" key="6">
    <source>
        <dbReference type="EMBL" id="MBC5651236.1"/>
    </source>
</evidence>